<dbReference type="GO" id="GO:0003677">
    <property type="term" value="F:DNA binding"/>
    <property type="evidence" value="ECO:0007669"/>
    <property type="project" value="UniProtKB-KW"/>
</dbReference>
<keyword evidence="3" id="KW-0238">DNA-binding</keyword>
<dbReference type="CDD" id="cd08414">
    <property type="entry name" value="PBP2_LTTR_aromatics_like"/>
    <property type="match status" value="1"/>
</dbReference>
<organism evidence="7 8">
    <name type="scientific">Nocardia brasiliensis</name>
    <dbReference type="NCBI Taxonomy" id="37326"/>
    <lineage>
        <taxon>Bacteria</taxon>
        <taxon>Bacillati</taxon>
        <taxon>Actinomycetota</taxon>
        <taxon>Actinomycetes</taxon>
        <taxon>Mycobacteriales</taxon>
        <taxon>Nocardiaceae</taxon>
        <taxon>Nocardia</taxon>
    </lineage>
</organism>
<dbReference type="Pfam" id="PF00126">
    <property type="entry name" value="HTH_1"/>
    <property type="match status" value="1"/>
</dbReference>
<dbReference type="Gene3D" id="1.10.10.10">
    <property type="entry name" value="Winged helix-like DNA-binding domain superfamily/Winged helix DNA-binding domain"/>
    <property type="match status" value="1"/>
</dbReference>
<evidence type="ECO:0000256" key="4">
    <source>
        <dbReference type="ARBA" id="ARBA00023159"/>
    </source>
</evidence>
<comment type="similarity">
    <text evidence="1">Belongs to the LysR transcriptional regulatory family.</text>
</comment>
<keyword evidence="2" id="KW-0805">Transcription regulation</keyword>
<dbReference type="EMBL" id="CP046171">
    <property type="protein sequence ID" value="QIS03499.1"/>
    <property type="molecule type" value="Genomic_DNA"/>
</dbReference>
<gene>
    <name evidence="7" type="ORF">F5X71_15270</name>
</gene>
<evidence type="ECO:0000256" key="3">
    <source>
        <dbReference type="ARBA" id="ARBA00023125"/>
    </source>
</evidence>
<dbReference type="InterPro" id="IPR036388">
    <property type="entry name" value="WH-like_DNA-bd_sf"/>
</dbReference>
<evidence type="ECO:0000256" key="2">
    <source>
        <dbReference type="ARBA" id="ARBA00023015"/>
    </source>
</evidence>
<dbReference type="RefSeq" id="WP_167462568.1">
    <property type="nucleotide sequence ID" value="NZ_CP046171.1"/>
</dbReference>
<dbReference type="Pfam" id="PF03466">
    <property type="entry name" value="LysR_substrate"/>
    <property type="match status" value="1"/>
</dbReference>
<name>A0A6G9XRF7_NOCBR</name>
<proteinExistence type="inferred from homology"/>
<feature type="domain" description="HTH lysR-type" evidence="6">
    <location>
        <begin position="1"/>
        <end position="58"/>
    </location>
</feature>
<dbReference type="PANTHER" id="PTHR30346">
    <property type="entry name" value="TRANSCRIPTIONAL DUAL REGULATOR HCAR-RELATED"/>
    <property type="match status" value="1"/>
</dbReference>
<evidence type="ECO:0000313" key="8">
    <source>
        <dbReference type="Proteomes" id="UP000501705"/>
    </source>
</evidence>
<accession>A0A6G9XRF7</accession>
<keyword evidence="5" id="KW-0804">Transcription</keyword>
<dbReference type="InterPro" id="IPR036390">
    <property type="entry name" value="WH_DNA-bd_sf"/>
</dbReference>
<evidence type="ECO:0000256" key="5">
    <source>
        <dbReference type="ARBA" id="ARBA00023163"/>
    </source>
</evidence>
<evidence type="ECO:0000259" key="6">
    <source>
        <dbReference type="PROSITE" id="PS50931"/>
    </source>
</evidence>
<keyword evidence="4" id="KW-0010">Activator</keyword>
<dbReference type="PRINTS" id="PR00039">
    <property type="entry name" value="HTHLYSR"/>
</dbReference>
<dbReference type="SUPFAM" id="SSF53850">
    <property type="entry name" value="Periplasmic binding protein-like II"/>
    <property type="match status" value="1"/>
</dbReference>
<evidence type="ECO:0000313" key="7">
    <source>
        <dbReference type="EMBL" id="QIS03499.1"/>
    </source>
</evidence>
<dbReference type="FunFam" id="1.10.10.10:FF:000001">
    <property type="entry name" value="LysR family transcriptional regulator"/>
    <property type="match status" value="1"/>
</dbReference>
<dbReference type="Gene3D" id="3.40.190.10">
    <property type="entry name" value="Periplasmic binding protein-like II"/>
    <property type="match status" value="2"/>
</dbReference>
<dbReference type="SUPFAM" id="SSF46785">
    <property type="entry name" value="Winged helix' DNA-binding domain"/>
    <property type="match status" value="1"/>
</dbReference>
<evidence type="ECO:0000256" key="1">
    <source>
        <dbReference type="ARBA" id="ARBA00009437"/>
    </source>
</evidence>
<dbReference type="InterPro" id="IPR000847">
    <property type="entry name" value="LysR_HTH_N"/>
</dbReference>
<dbReference type="GO" id="GO:0032993">
    <property type="term" value="C:protein-DNA complex"/>
    <property type="evidence" value="ECO:0007669"/>
    <property type="project" value="TreeGrafter"/>
</dbReference>
<reference evidence="7 8" key="1">
    <citation type="journal article" date="2019" name="ACS Chem. Biol.">
        <title>Identification and Mobilization of a Cryptic Antibiotic Biosynthesis Gene Locus from a Human-Pathogenic Nocardia Isolate.</title>
        <authorList>
            <person name="Herisse M."/>
            <person name="Ishida K."/>
            <person name="Porter J.L."/>
            <person name="Howden B."/>
            <person name="Hertweck C."/>
            <person name="Stinear T.P."/>
            <person name="Pidot S.J."/>
        </authorList>
    </citation>
    <scope>NUCLEOTIDE SEQUENCE [LARGE SCALE GENOMIC DNA]</scope>
    <source>
        <strain evidence="7 8">AUSMDU00024985</strain>
    </source>
</reference>
<protein>
    <submittedName>
        <fullName evidence="7">LysR family transcriptional regulator</fullName>
    </submittedName>
</protein>
<dbReference type="InterPro" id="IPR005119">
    <property type="entry name" value="LysR_subst-bd"/>
</dbReference>
<dbReference type="GO" id="GO:0003700">
    <property type="term" value="F:DNA-binding transcription factor activity"/>
    <property type="evidence" value="ECO:0007669"/>
    <property type="project" value="InterPro"/>
</dbReference>
<dbReference type="PROSITE" id="PS50931">
    <property type="entry name" value="HTH_LYSR"/>
    <property type="match status" value="1"/>
</dbReference>
<dbReference type="Proteomes" id="UP000501705">
    <property type="component" value="Chromosome"/>
</dbReference>
<dbReference type="PANTHER" id="PTHR30346:SF0">
    <property type="entry name" value="HCA OPERON TRANSCRIPTIONAL ACTIVATOR HCAR"/>
    <property type="match status" value="1"/>
</dbReference>
<dbReference type="AlphaFoldDB" id="A0A6G9XRF7"/>
<sequence length="311" mass="33897">MELRQLRYFVAVAEELHFGRAAERLMIVQSSVSQQLSRLERELGVVLLERSPRSVQLTEAGTAFLPAARRVLAAERRARSSVADFLTPPSVLRIGTSRGMGERLERLLVALKQRAPGVKVELTSAALGQRLRKVSEYEWDAAFLRGEVAAPEGVRQIPVWHDELVVALPADHPSAIDRCVDLAELAELPLYLTNRLNNALLDDLVLTACHNAGFEPVLGPEQVSIQDTLAVLGAGEPGWTVLYAPHARLLRSSRVAFLPLCTPGVLALPTVLAVRSSAMDRLRPLLQACEDVALGDATLGEDDLGDQDRAS</sequence>